<feature type="signal peptide" evidence="2">
    <location>
        <begin position="1"/>
        <end position="19"/>
    </location>
</feature>
<dbReference type="GO" id="GO:0006401">
    <property type="term" value="P:RNA catabolic process"/>
    <property type="evidence" value="ECO:0007669"/>
    <property type="project" value="InterPro"/>
</dbReference>
<name>A0A1D8N8G7_YARLL</name>
<feature type="chain" id="PRO_5010263198" evidence="2">
    <location>
        <begin position="20"/>
        <end position="246"/>
    </location>
</feature>
<dbReference type="CDD" id="cd09271">
    <property type="entry name" value="RNase_H2-C"/>
    <property type="match status" value="1"/>
</dbReference>
<organism evidence="3 4">
    <name type="scientific">Yarrowia lipolytica</name>
    <name type="common">Candida lipolytica</name>
    <dbReference type="NCBI Taxonomy" id="4952"/>
    <lineage>
        <taxon>Eukaryota</taxon>
        <taxon>Fungi</taxon>
        <taxon>Dikarya</taxon>
        <taxon>Ascomycota</taxon>
        <taxon>Saccharomycotina</taxon>
        <taxon>Dipodascomycetes</taxon>
        <taxon>Dipodascales</taxon>
        <taxon>Dipodascales incertae sedis</taxon>
        <taxon>Yarrowia</taxon>
    </lineage>
</organism>
<feature type="compositionally biased region" description="Basic and acidic residues" evidence="1">
    <location>
        <begin position="79"/>
        <end position="103"/>
    </location>
</feature>
<dbReference type="OMA" id="VIWGHER"/>
<protein>
    <submittedName>
        <fullName evidence="3">Uncharacterized protein</fullName>
    </submittedName>
</protein>
<evidence type="ECO:0000256" key="1">
    <source>
        <dbReference type="SAM" id="MobiDB-lite"/>
    </source>
</evidence>
<gene>
    <name evidence="3" type="ORF">YALI1_B25087g</name>
</gene>
<proteinExistence type="predicted"/>
<evidence type="ECO:0000256" key="2">
    <source>
        <dbReference type="SAM" id="SignalP"/>
    </source>
</evidence>
<dbReference type="VEuPathDB" id="FungiDB:YALI0_B19118g"/>
<dbReference type="Proteomes" id="UP000182444">
    <property type="component" value="Chromosome 1B"/>
</dbReference>
<reference evidence="3 4" key="1">
    <citation type="journal article" date="2016" name="PLoS ONE">
        <title>Sequence Assembly of Yarrowia lipolytica Strain W29/CLIB89 Shows Transposable Element Diversity.</title>
        <authorList>
            <person name="Magnan C."/>
            <person name="Yu J."/>
            <person name="Chang I."/>
            <person name="Jahn E."/>
            <person name="Kanomata Y."/>
            <person name="Wu J."/>
            <person name="Zeller M."/>
            <person name="Oakes M."/>
            <person name="Baldi P."/>
            <person name="Sandmeyer S."/>
        </authorList>
    </citation>
    <scope>NUCLEOTIDE SEQUENCE [LARGE SCALE GENOMIC DNA]</scope>
    <source>
        <strain evidence="4">CLIB89(W29)</strain>
    </source>
</reference>
<feature type="region of interest" description="Disordered" evidence="1">
    <location>
        <begin position="79"/>
        <end position="144"/>
    </location>
</feature>
<dbReference type="Pfam" id="PF08615">
    <property type="entry name" value="RNase_H2_suC"/>
    <property type="match status" value="1"/>
</dbReference>
<dbReference type="KEGG" id="yli:2906850"/>
<dbReference type="PANTHER" id="PTHR47204:SF1">
    <property type="entry name" value="RIBONUCLEASE H2 SUBUNIT C"/>
    <property type="match status" value="1"/>
</dbReference>
<feature type="compositionally biased region" description="Basic and acidic residues" evidence="1">
    <location>
        <begin position="116"/>
        <end position="125"/>
    </location>
</feature>
<evidence type="ECO:0000313" key="4">
    <source>
        <dbReference type="Proteomes" id="UP000182444"/>
    </source>
</evidence>
<dbReference type="GO" id="GO:0032299">
    <property type="term" value="C:ribonuclease H2 complex"/>
    <property type="evidence" value="ECO:0007669"/>
    <property type="project" value="InterPro"/>
</dbReference>
<evidence type="ECO:0000313" key="3">
    <source>
        <dbReference type="EMBL" id="AOW01925.1"/>
    </source>
</evidence>
<dbReference type="GeneID" id="2906850"/>
<sequence length="246" mass="27806">MVAAMFDVLVAVDLAHVSTTTVSHTMDIRLFPEQQSEKKPNTVCHVLPCHIHYTGPANVAEYFTIEGGDNKNGQQVEVTKDEKADENPEVAKKAEENDAAKEQGEEDEKEFGLNNRDSKDPKDKSASSAPLSTHFRGRKLHGVEQNLPETYRGYRFTEGTNFFENSNPVSQLGDITQDFDQDGFERNPDDYRNNEPIEMRSWNAEGSFDHLVIWGHERVPDLASDQWACGVRDWHQVATAMNPIKQ</sequence>
<dbReference type="Gene3D" id="2.40.128.680">
    <property type="match status" value="1"/>
</dbReference>
<accession>A0A1D8N8G7</accession>
<keyword evidence="2" id="KW-0732">Signal</keyword>
<dbReference type="VEuPathDB" id="FungiDB:YALI1_B25087g"/>
<dbReference type="PANTHER" id="PTHR47204">
    <property type="entry name" value="OS02G0168900 PROTEIN"/>
    <property type="match status" value="1"/>
</dbReference>
<dbReference type="RefSeq" id="XP_501087.3">
    <property type="nucleotide sequence ID" value="XM_501087.3"/>
</dbReference>
<dbReference type="EMBL" id="CP017554">
    <property type="protein sequence ID" value="AOW01925.1"/>
    <property type="molecule type" value="Genomic_DNA"/>
</dbReference>
<dbReference type="InterPro" id="IPR013924">
    <property type="entry name" value="RNase_H2_suC"/>
</dbReference>
<dbReference type="AlphaFoldDB" id="A0A1D8N8G7"/>